<dbReference type="GO" id="GO:0008643">
    <property type="term" value="P:carbohydrate transport"/>
    <property type="evidence" value="ECO:0007669"/>
    <property type="project" value="InterPro"/>
</dbReference>
<evidence type="ECO:0000256" key="1">
    <source>
        <dbReference type="ARBA" id="ARBA00008335"/>
    </source>
</evidence>
<accession>A0A6A4EM71</accession>
<name>A0A6A4EM71_9STRA</name>
<gene>
    <name evidence="3" type="ORF">PF001_g5008</name>
</gene>
<protein>
    <submittedName>
        <fullName evidence="3">Uncharacterized protein</fullName>
    </submittedName>
</protein>
<reference evidence="3 4" key="1">
    <citation type="submission" date="2018-08" db="EMBL/GenBank/DDBJ databases">
        <title>Genomic investigation of the strawberry pathogen Phytophthora fragariae indicates pathogenicity is determined by transcriptional variation in three key races.</title>
        <authorList>
            <person name="Adams T.M."/>
            <person name="Armitage A.D."/>
            <person name="Sobczyk M.K."/>
            <person name="Bates H.J."/>
            <person name="Dunwell J.M."/>
            <person name="Nellist C.F."/>
            <person name="Harrison R.J."/>
        </authorList>
    </citation>
    <scope>NUCLEOTIDE SEQUENCE [LARGE SCALE GENOMIC DNA]</scope>
    <source>
        <strain evidence="3 4">A4</strain>
    </source>
</reference>
<organism evidence="3 4">
    <name type="scientific">Phytophthora fragariae</name>
    <dbReference type="NCBI Taxonomy" id="53985"/>
    <lineage>
        <taxon>Eukaryota</taxon>
        <taxon>Sar</taxon>
        <taxon>Stramenopiles</taxon>
        <taxon>Oomycota</taxon>
        <taxon>Peronosporomycetes</taxon>
        <taxon>Peronosporales</taxon>
        <taxon>Peronosporaceae</taxon>
        <taxon>Phytophthora</taxon>
    </lineage>
</organism>
<feature type="transmembrane region" description="Helical" evidence="2">
    <location>
        <begin position="34"/>
        <end position="56"/>
    </location>
</feature>
<dbReference type="PANTHER" id="PTHR11328:SF28">
    <property type="entry name" value="MAJOR FACILITATOR SUPERFAMILY DOMAIN-CONTAINING PROTEIN 12"/>
    <property type="match status" value="1"/>
</dbReference>
<proteinExistence type="inferred from homology"/>
<dbReference type="PANTHER" id="PTHR11328">
    <property type="entry name" value="MAJOR FACILITATOR SUPERFAMILY DOMAIN-CONTAINING PROTEIN"/>
    <property type="match status" value="1"/>
</dbReference>
<keyword evidence="2" id="KW-1133">Transmembrane helix</keyword>
<dbReference type="Proteomes" id="UP000437068">
    <property type="component" value="Unassembled WGS sequence"/>
</dbReference>
<evidence type="ECO:0000313" key="3">
    <source>
        <dbReference type="EMBL" id="KAE9321260.1"/>
    </source>
</evidence>
<dbReference type="InterPro" id="IPR039672">
    <property type="entry name" value="MFS_2"/>
</dbReference>
<sequence>MFYEVGLVYMCTRLVVNVTQFFISFYFIVTLRYVGLVSIAIVSLLVRKLVFAALALSHFLTPKMARWVCPFSVESGTFVYGAMGFTDKISNCIAILFIQITRQTLQDLPEQYGEFRRRFSASRKARHLFE</sequence>
<keyword evidence="2" id="KW-0812">Transmembrane</keyword>
<feature type="transmembrane region" description="Helical" evidence="2">
    <location>
        <begin position="7"/>
        <end position="28"/>
    </location>
</feature>
<dbReference type="GO" id="GO:0005886">
    <property type="term" value="C:plasma membrane"/>
    <property type="evidence" value="ECO:0007669"/>
    <property type="project" value="TreeGrafter"/>
</dbReference>
<dbReference type="AlphaFoldDB" id="A0A6A4EM71"/>
<dbReference type="EMBL" id="QXGE01000179">
    <property type="protein sequence ID" value="KAE9321260.1"/>
    <property type="molecule type" value="Genomic_DNA"/>
</dbReference>
<dbReference type="GO" id="GO:0015293">
    <property type="term" value="F:symporter activity"/>
    <property type="evidence" value="ECO:0007669"/>
    <property type="project" value="InterPro"/>
</dbReference>
<keyword evidence="2" id="KW-0472">Membrane</keyword>
<evidence type="ECO:0000313" key="4">
    <source>
        <dbReference type="Proteomes" id="UP000437068"/>
    </source>
</evidence>
<evidence type="ECO:0000256" key="2">
    <source>
        <dbReference type="SAM" id="Phobius"/>
    </source>
</evidence>
<comment type="similarity">
    <text evidence="1">Belongs to the major facilitator superfamily.</text>
</comment>
<comment type="caution">
    <text evidence="3">The sequence shown here is derived from an EMBL/GenBank/DDBJ whole genome shotgun (WGS) entry which is preliminary data.</text>
</comment>